<dbReference type="InterPro" id="IPR036986">
    <property type="entry name" value="S4_RNA-bd_sf"/>
</dbReference>
<dbReference type="PROSITE" id="PS01129">
    <property type="entry name" value="PSI_RLU"/>
    <property type="match status" value="1"/>
</dbReference>
<dbReference type="GO" id="GO:0000455">
    <property type="term" value="P:enzyme-directed rRNA pseudouridine synthesis"/>
    <property type="evidence" value="ECO:0007669"/>
    <property type="project" value="TreeGrafter"/>
</dbReference>
<dbReference type="Gene3D" id="3.30.2350.10">
    <property type="entry name" value="Pseudouridine synthase"/>
    <property type="match status" value="1"/>
</dbReference>
<sequence length="336" mass="37892">MKGIDLDRVEKEAVSTGDATETLTFVVDEEDAGKRLDVYLAARIPDWSRARIKRVIEAGDVLIEGQLVKPAHRLRAGERIEVELPEVRPIDLRPENIPLDIVYEDESLIVINKPAGLVVHPGAGVRTGTLANALAYHFHKLSERGGPLRPGIVHRLDRETSGLIVVAKNETAHEGLAEQFHSREVFKSYVALVHGHVAEDSGRIDQPIGRHPVHRTRMAVARDGRPALTIFRVRQRFKKFTLLDVVIKTGRTHQIRVHLAWLKHPVVGDTEYGQGRDRTISDLRARALIAGLRRQFLHAERLGFRHPRTGEWMEFLAPLPPELEGFLRELKEIESA</sequence>
<dbReference type="RefSeq" id="WP_083437897.1">
    <property type="nucleotide sequence ID" value="NZ_CBXV010000008.1"/>
</dbReference>
<dbReference type="STRING" id="454194.PYK22_03004"/>
<evidence type="ECO:0000256" key="1">
    <source>
        <dbReference type="ARBA" id="ARBA00010876"/>
    </source>
</evidence>
<dbReference type="GO" id="GO:0120159">
    <property type="term" value="F:rRNA pseudouridine synthase activity"/>
    <property type="evidence" value="ECO:0007669"/>
    <property type="project" value="UniProtKB-ARBA"/>
</dbReference>
<dbReference type="SUPFAM" id="SSF55174">
    <property type="entry name" value="Alpha-L RNA-binding motif"/>
    <property type="match status" value="1"/>
</dbReference>
<dbReference type="InterPro" id="IPR050188">
    <property type="entry name" value="RluA_PseudoU_synthase"/>
</dbReference>
<reference evidence="7 8" key="1">
    <citation type="submission" date="2013-12" db="EMBL/GenBank/DDBJ databases">
        <authorList>
            <person name="Stott M."/>
        </authorList>
    </citation>
    <scope>NUCLEOTIDE SEQUENCE [LARGE SCALE GENOMIC DNA]</scope>
    <source>
        <strain evidence="7 8">K22</strain>
    </source>
</reference>
<dbReference type="NCBIfam" id="TIGR00005">
    <property type="entry name" value="rluA_subfam"/>
    <property type="match status" value="1"/>
</dbReference>
<dbReference type="InterPro" id="IPR006145">
    <property type="entry name" value="PsdUridine_synth_RsuA/RluA"/>
</dbReference>
<dbReference type="PROSITE" id="PS50889">
    <property type="entry name" value="S4"/>
    <property type="match status" value="1"/>
</dbReference>
<dbReference type="AlphaFoldDB" id="A0A0B6X1T3"/>
<dbReference type="InterPro" id="IPR006225">
    <property type="entry name" value="PsdUridine_synth_RluC/D"/>
</dbReference>
<dbReference type="EC" id="5.4.99.-" evidence="5"/>
<reference evidence="7 8" key="2">
    <citation type="submission" date="2015-01" db="EMBL/GenBank/DDBJ databases">
        <title>Complete genome sequence of Pyrinomonas methylaliphatogenes type strain K22T.</title>
        <authorList>
            <person name="Lee K.C.Y."/>
            <person name="Power J.F."/>
            <person name="Dunfield P.F."/>
            <person name="Morgan X.C."/>
            <person name="Huttenhower C."/>
            <person name="Stott M.B."/>
        </authorList>
    </citation>
    <scope>NUCLEOTIDE SEQUENCE [LARGE SCALE GENOMIC DNA]</scope>
    <source>
        <strain evidence="7 8">K22</strain>
    </source>
</reference>
<evidence type="ECO:0000313" key="8">
    <source>
        <dbReference type="Proteomes" id="UP000031518"/>
    </source>
</evidence>
<gene>
    <name evidence="7" type="ORF">PYK22_03004</name>
</gene>
<dbReference type="EMBL" id="CBXV010000008">
    <property type="protein sequence ID" value="CDM66957.1"/>
    <property type="molecule type" value="Genomic_DNA"/>
</dbReference>
<dbReference type="Pfam" id="PF01479">
    <property type="entry name" value="S4"/>
    <property type="match status" value="1"/>
</dbReference>
<accession>A0A0B6X1T3</accession>
<name>A0A0B6X1T3_9BACT</name>
<evidence type="ECO:0000256" key="2">
    <source>
        <dbReference type="ARBA" id="ARBA00023235"/>
    </source>
</evidence>
<keyword evidence="4" id="KW-0694">RNA-binding</keyword>
<dbReference type="GO" id="GO:0003723">
    <property type="term" value="F:RNA binding"/>
    <property type="evidence" value="ECO:0007669"/>
    <property type="project" value="UniProtKB-KW"/>
</dbReference>
<dbReference type="PANTHER" id="PTHR21600">
    <property type="entry name" value="MITOCHONDRIAL RNA PSEUDOURIDINE SYNTHASE"/>
    <property type="match status" value="1"/>
</dbReference>
<evidence type="ECO:0000256" key="3">
    <source>
        <dbReference type="PIRSR" id="PIRSR606225-1"/>
    </source>
</evidence>
<dbReference type="Proteomes" id="UP000031518">
    <property type="component" value="Unassembled WGS sequence"/>
</dbReference>
<evidence type="ECO:0000256" key="5">
    <source>
        <dbReference type="RuleBase" id="RU362028"/>
    </source>
</evidence>
<protein>
    <recommendedName>
        <fullName evidence="5">Pseudouridine synthase</fullName>
        <ecNumber evidence="5">5.4.99.-</ecNumber>
    </recommendedName>
</protein>
<dbReference type="SMART" id="SM00363">
    <property type="entry name" value="S4"/>
    <property type="match status" value="1"/>
</dbReference>
<dbReference type="SUPFAM" id="SSF55120">
    <property type="entry name" value="Pseudouridine synthase"/>
    <property type="match status" value="1"/>
</dbReference>
<organism evidence="7 8">
    <name type="scientific">Pyrinomonas methylaliphatogenes</name>
    <dbReference type="NCBI Taxonomy" id="454194"/>
    <lineage>
        <taxon>Bacteria</taxon>
        <taxon>Pseudomonadati</taxon>
        <taxon>Acidobacteriota</taxon>
        <taxon>Blastocatellia</taxon>
        <taxon>Blastocatellales</taxon>
        <taxon>Pyrinomonadaceae</taxon>
        <taxon>Pyrinomonas</taxon>
    </lineage>
</organism>
<keyword evidence="2 5" id="KW-0413">Isomerase</keyword>
<dbReference type="InterPro" id="IPR002942">
    <property type="entry name" value="S4_RNA-bd"/>
</dbReference>
<dbReference type="InterPro" id="IPR006224">
    <property type="entry name" value="PsdUridine_synth_RluA-like_CS"/>
</dbReference>
<evidence type="ECO:0000256" key="4">
    <source>
        <dbReference type="PROSITE-ProRule" id="PRU00182"/>
    </source>
</evidence>
<dbReference type="Pfam" id="PF00849">
    <property type="entry name" value="PseudoU_synth_2"/>
    <property type="match status" value="1"/>
</dbReference>
<feature type="active site" evidence="3">
    <location>
        <position position="157"/>
    </location>
</feature>
<comment type="similarity">
    <text evidence="1 5">Belongs to the pseudouridine synthase RluA family.</text>
</comment>
<comment type="function">
    <text evidence="5">Responsible for synthesis of pseudouridine from uracil.</text>
</comment>
<feature type="domain" description="RNA-binding S4" evidence="6">
    <location>
        <begin position="34"/>
        <end position="94"/>
    </location>
</feature>
<dbReference type="OrthoDB" id="9807829at2"/>
<dbReference type="Gene3D" id="3.10.290.10">
    <property type="entry name" value="RNA-binding S4 domain"/>
    <property type="match status" value="1"/>
</dbReference>
<dbReference type="CDD" id="cd02869">
    <property type="entry name" value="PseudoU_synth_RluA_like"/>
    <property type="match status" value="1"/>
</dbReference>
<dbReference type="InterPro" id="IPR020103">
    <property type="entry name" value="PsdUridine_synth_cat_dom_sf"/>
</dbReference>
<evidence type="ECO:0000259" key="6">
    <source>
        <dbReference type="SMART" id="SM00363"/>
    </source>
</evidence>
<comment type="catalytic activity">
    <reaction evidence="5">
        <text>a uridine in RNA = a pseudouridine in RNA</text>
        <dbReference type="Rhea" id="RHEA:48348"/>
        <dbReference type="Rhea" id="RHEA-COMP:12068"/>
        <dbReference type="Rhea" id="RHEA-COMP:12069"/>
        <dbReference type="ChEBI" id="CHEBI:65314"/>
        <dbReference type="ChEBI" id="CHEBI:65315"/>
    </reaction>
</comment>
<evidence type="ECO:0000313" key="7">
    <source>
        <dbReference type="EMBL" id="CDM66957.1"/>
    </source>
</evidence>
<keyword evidence="8" id="KW-1185">Reference proteome</keyword>
<proteinExistence type="inferred from homology"/>
<dbReference type="PANTHER" id="PTHR21600:SF44">
    <property type="entry name" value="RIBOSOMAL LARGE SUBUNIT PSEUDOURIDINE SYNTHASE D"/>
    <property type="match status" value="1"/>
</dbReference>